<feature type="transmembrane region" description="Helical" evidence="7">
    <location>
        <begin position="200"/>
        <end position="225"/>
    </location>
</feature>
<evidence type="ECO:0000256" key="2">
    <source>
        <dbReference type="ARBA" id="ARBA00022475"/>
    </source>
</evidence>
<evidence type="ECO:0000313" key="10">
    <source>
        <dbReference type="Proteomes" id="UP000179266"/>
    </source>
</evidence>
<keyword evidence="2" id="KW-1003">Cell membrane</keyword>
<dbReference type="Pfam" id="PF01618">
    <property type="entry name" value="MotA_ExbB"/>
    <property type="match status" value="1"/>
</dbReference>
<keyword evidence="5 7" id="KW-0472">Membrane</keyword>
<dbReference type="GO" id="GO:0005886">
    <property type="term" value="C:plasma membrane"/>
    <property type="evidence" value="ECO:0007669"/>
    <property type="project" value="UniProtKB-SubCell"/>
</dbReference>
<reference evidence="9 10" key="1">
    <citation type="journal article" date="2016" name="Nat. Commun.">
        <title>Thousands of microbial genomes shed light on interconnected biogeochemical processes in an aquifer system.</title>
        <authorList>
            <person name="Anantharaman K."/>
            <person name="Brown C.T."/>
            <person name="Hug L.A."/>
            <person name="Sharon I."/>
            <person name="Castelle C.J."/>
            <person name="Probst A.J."/>
            <person name="Thomas B.C."/>
            <person name="Singh A."/>
            <person name="Wilkins M.J."/>
            <person name="Karaoz U."/>
            <person name="Brodie E.L."/>
            <person name="Williams K.H."/>
            <person name="Hubbard S.S."/>
            <person name="Banfield J.F."/>
        </authorList>
    </citation>
    <scope>NUCLEOTIDE SEQUENCE [LARGE SCALE GENOMIC DNA]</scope>
</reference>
<evidence type="ECO:0000313" key="9">
    <source>
        <dbReference type="EMBL" id="OGL48729.1"/>
    </source>
</evidence>
<dbReference type="PANTHER" id="PTHR30625">
    <property type="entry name" value="PROTEIN TOLQ"/>
    <property type="match status" value="1"/>
</dbReference>
<evidence type="ECO:0000256" key="1">
    <source>
        <dbReference type="ARBA" id="ARBA00004651"/>
    </source>
</evidence>
<dbReference type="PANTHER" id="PTHR30625:SF3">
    <property type="entry name" value="TOL-PAL SYSTEM PROTEIN TOLQ"/>
    <property type="match status" value="1"/>
</dbReference>
<comment type="subcellular location">
    <subcellularLocation>
        <location evidence="1">Cell membrane</location>
        <topology evidence="1">Multi-pass membrane protein</topology>
    </subcellularLocation>
    <subcellularLocation>
        <location evidence="6">Membrane</location>
        <topology evidence="6">Multi-pass membrane protein</topology>
    </subcellularLocation>
</comment>
<dbReference type="EMBL" id="MGDD01000032">
    <property type="protein sequence ID" value="OGL48729.1"/>
    <property type="molecule type" value="Genomic_DNA"/>
</dbReference>
<organism evidence="9 10">
    <name type="scientific">Candidatus Schekmanbacteria bacterium RBG_13_48_7</name>
    <dbReference type="NCBI Taxonomy" id="1817878"/>
    <lineage>
        <taxon>Bacteria</taxon>
        <taxon>Candidatus Schekmaniibacteriota</taxon>
    </lineage>
</organism>
<sequence>MGSVFNHIVATTAGISVVPIGIFKSDMLNLIANLGMIARVVLLILLLFSVISWGIILQKLFYFKSLNHFSEKFIKIFNNYGSIQELAAAAQKFRHSPLSKIFFAAYTEIQHFRSPNNPAGSSISLQNPNQLSMILDSISRTMRNASMLERNRLEKYVIFLATTGGVTPFIGLFGTVWGIMNAFRSISSQSTVNIATVAPGIAEALIATAVGLFAAIPGVIAFNYFQRKIQVFIMEFEYFSTDVLNYLQHHYFFFGSNNKSATGDQSDENR</sequence>
<evidence type="ECO:0000256" key="5">
    <source>
        <dbReference type="ARBA" id="ARBA00023136"/>
    </source>
</evidence>
<feature type="domain" description="MotA/TolQ/ExbB proton channel" evidence="8">
    <location>
        <begin position="136"/>
        <end position="237"/>
    </location>
</feature>
<feature type="transmembrane region" description="Helical" evidence="7">
    <location>
        <begin position="36"/>
        <end position="57"/>
    </location>
</feature>
<dbReference type="InterPro" id="IPR002898">
    <property type="entry name" value="MotA_ExbB_proton_chnl"/>
</dbReference>
<dbReference type="InterPro" id="IPR050790">
    <property type="entry name" value="ExbB/TolQ_transport"/>
</dbReference>
<accession>A0A1F7S4M4</accession>
<evidence type="ECO:0000256" key="4">
    <source>
        <dbReference type="ARBA" id="ARBA00022989"/>
    </source>
</evidence>
<name>A0A1F7S4M4_9BACT</name>
<dbReference type="Proteomes" id="UP000179266">
    <property type="component" value="Unassembled WGS sequence"/>
</dbReference>
<evidence type="ECO:0000256" key="7">
    <source>
        <dbReference type="SAM" id="Phobius"/>
    </source>
</evidence>
<evidence type="ECO:0000259" key="8">
    <source>
        <dbReference type="Pfam" id="PF01618"/>
    </source>
</evidence>
<dbReference type="GO" id="GO:0017038">
    <property type="term" value="P:protein import"/>
    <property type="evidence" value="ECO:0007669"/>
    <property type="project" value="TreeGrafter"/>
</dbReference>
<comment type="caution">
    <text evidence="9">The sequence shown here is derived from an EMBL/GenBank/DDBJ whole genome shotgun (WGS) entry which is preliminary data.</text>
</comment>
<keyword evidence="6" id="KW-0813">Transport</keyword>
<protein>
    <recommendedName>
        <fullName evidence="8">MotA/TolQ/ExbB proton channel domain-containing protein</fullName>
    </recommendedName>
</protein>
<keyword evidence="4 7" id="KW-1133">Transmembrane helix</keyword>
<gene>
    <name evidence="9" type="ORF">A2161_05630</name>
</gene>
<evidence type="ECO:0000256" key="3">
    <source>
        <dbReference type="ARBA" id="ARBA00022692"/>
    </source>
</evidence>
<comment type="similarity">
    <text evidence="6">Belongs to the exbB/tolQ family.</text>
</comment>
<evidence type="ECO:0000256" key="6">
    <source>
        <dbReference type="RuleBase" id="RU004057"/>
    </source>
</evidence>
<dbReference type="AlphaFoldDB" id="A0A1F7S4M4"/>
<keyword evidence="3 7" id="KW-0812">Transmembrane</keyword>
<keyword evidence="6" id="KW-0653">Protein transport</keyword>
<proteinExistence type="inferred from homology"/>
<feature type="transmembrane region" description="Helical" evidence="7">
    <location>
        <begin position="156"/>
        <end position="180"/>
    </location>
</feature>